<feature type="region of interest" description="Disordered" evidence="1">
    <location>
        <begin position="56"/>
        <end position="76"/>
    </location>
</feature>
<name>A0A9X0D4E8_9CNID</name>
<dbReference type="EMBL" id="MU825881">
    <property type="protein sequence ID" value="KAJ7385303.1"/>
    <property type="molecule type" value="Genomic_DNA"/>
</dbReference>
<comment type="caution">
    <text evidence="2">The sequence shown here is derived from an EMBL/GenBank/DDBJ whole genome shotgun (WGS) entry which is preliminary data.</text>
</comment>
<proteinExistence type="predicted"/>
<protein>
    <submittedName>
        <fullName evidence="2">Uncharacterized protein</fullName>
    </submittedName>
</protein>
<sequence>MWLEVDGEIVEMPGPIPSFEVKGNKKMFYFRIPKFNTHCYDWILLTAWVGVKGSGDAESEWWDTTSSTTQGPDPVY</sequence>
<dbReference type="AlphaFoldDB" id="A0A9X0D4E8"/>
<evidence type="ECO:0000256" key="1">
    <source>
        <dbReference type="SAM" id="MobiDB-lite"/>
    </source>
</evidence>
<evidence type="ECO:0000313" key="2">
    <source>
        <dbReference type="EMBL" id="KAJ7385303.1"/>
    </source>
</evidence>
<reference evidence="2" key="1">
    <citation type="submission" date="2023-01" db="EMBL/GenBank/DDBJ databases">
        <title>Genome assembly of the deep-sea coral Lophelia pertusa.</title>
        <authorList>
            <person name="Herrera S."/>
            <person name="Cordes E."/>
        </authorList>
    </citation>
    <scope>NUCLEOTIDE SEQUENCE</scope>
    <source>
        <strain evidence="2">USNM1676648</strain>
        <tissue evidence="2">Polyp</tissue>
    </source>
</reference>
<dbReference type="Proteomes" id="UP001163046">
    <property type="component" value="Unassembled WGS sequence"/>
</dbReference>
<organism evidence="2 3">
    <name type="scientific">Desmophyllum pertusum</name>
    <dbReference type="NCBI Taxonomy" id="174260"/>
    <lineage>
        <taxon>Eukaryota</taxon>
        <taxon>Metazoa</taxon>
        <taxon>Cnidaria</taxon>
        <taxon>Anthozoa</taxon>
        <taxon>Hexacorallia</taxon>
        <taxon>Scleractinia</taxon>
        <taxon>Caryophylliina</taxon>
        <taxon>Caryophylliidae</taxon>
        <taxon>Desmophyllum</taxon>
    </lineage>
</organism>
<gene>
    <name evidence="2" type="ORF">OS493_016377</name>
</gene>
<accession>A0A9X0D4E8</accession>
<evidence type="ECO:0000313" key="3">
    <source>
        <dbReference type="Proteomes" id="UP001163046"/>
    </source>
</evidence>
<keyword evidence="3" id="KW-1185">Reference proteome</keyword>